<name>A0A3N4PVW9_9GAMM</name>
<dbReference type="Pfam" id="PF08892">
    <property type="entry name" value="YqcI_YcgG"/>
    <property type="match status" value="1"/>
</dbReference>
<reference evidence="1 2" key="1">
    <citation type="submission" date="2018-11" db="EMBL/GenBank/DDBJ databases">
        <title>Whole genome sequencing of Pantoea sp. RIT388.</title>
        <authorList>
            <person name="Gan H.M."/>
            <person name="Hudson A.O."/>
        </authorList>
    </citation>
    <scope>NUCLEOTIDE SEQUENCE [LARGE SCALE GENOMIC DNA]</scope>
    <source>
        <strain evidence="1 2">RIT388</strain>
    </source>
</reference>
<dbReference type="AlphaFoldDB" id="A0A3N4PVW9"/>
<dbReference type="InterPro" id="IPR014988">
    <property type="entry name" value="Uncharacterised_YqcI/YcgG"/>
</dbReference>
<evidence type="ECO:0000313" key="1">
    <source>
        <dbReference type="EMBL" id="RPE03644.1"/>
    </source>
</evidence>
<dbReference type="Proteomes" id="UP000281332">
    <property type="component" value="Unassembled WGS sequence"/>
</dbReference>
<gene>
    <name evidence="1" type="ORF">BBB56_03930</name>
</gene>
<dbReference type="PANTHER" id="PTHR40045">
    <property type="entry name" value="YCGG FAMILY PROTEIN"/>
    <property type="match status" value="1"/>
</dbReference>
<organism evidence="1 2">
    <name type="scientific">Candidatus Pantoea deserta</name>
    <dbReference type="NCBI Taxonomy" id="1869313"/>
    <lineage>
        <taxon>Bacteria</taxon>
        <taxon>Pseudomonadati</taxon>
        <taxon>Pseudomonadota</taxon>
        <taxon>Gammaproteobacteria</taxon>
        <taxon>Enterobacterales</taxon>
        <taxon>Erwiniaceae</taxon>
        <taxon>Pantoea</taxon>
    </lineage>
</organism>
<comment type="caution">
    <text evidence="1">The sequence shown here is derived from an EMBL/GenBank/DDBJ whole genome shotgun (WGS) entry which is preliminary data.</text>
</comment>
<dbReference type="PANTHER" id="PTHR40045:SF1">
    <property type="entry name" value="YQCI_YCGG FAMILY PROTEIN"/>
    <property type="match status" value="1"/>
</dbReference>
<proteinExistence type="predicted"/>
<protein>
    <submittedName>
        <fullName evidence="1">YqcI/YcgG family protein</fullName>
    </submittedName>
</protein>
<keyword evidence="2" id="KW-1185">Reference proteome</keyword>
<dbReference type="OrthoDB" id="112290at2"/>
<sequence>MDDVLFKTGTIIRQADLMMLSRDADSHCLMHDWKTEGFRDIAFRLADREFPCLFARHAWKSETLLFGLISQQATEKDLLAVMQQFVHRTKTLPEEARLYSPLILIFERSGLHTLAEAQQFAWQQLQFLHDNDTHSWPEHIPENPQDSAWSFCFGGVELFVNISCPGHSRLRSRNLGKRAVLIINPRPHFDILASQRDPKGIKIREKIRHRVCNYNNGYVPSELGFYGDENSLEWKQYQLDEPGALNLARCPLHIRKDKPEQ</sequence>
<evidence type="ECO:0000313" key="2">
    <source>
        <dbReference type="Proteomes" id="UP000281332"/>
    </source>
</evidence>
<accession>A0A3N4PVW9</accession>
<dbReference type="EMBL" id="RMVG01000002">
    <property type="protein sequence ID" value="RPE03644.1"/>
    <property type="molecule type" value="Genomic_DNA"/>
</dbReference>